<evidence type="ECO:0000256" key="1">
    <source>
        <dbReference type="SAM" id="MobiDB-lite"/>
    </source>
</evidence>
<keyword evidence="3" id="KW-1185">Reference proteome</keyword>
<dbReference type="RefSeq" id="XP_027612970.1">
    <property type="nucleotide sequence ID" value="XM_027757169.1"/>
</dbReference>
<evidence type="ECO:0000313" key="3">
    <source>
        <dbReference type="Proteomes" id="UP000287166"/>
    </source>
</evidence>
<feature type="region of interest" description="Disordered" evidence="1">
    <location>
        <begin position="1"/>
        <end position="32"/>
    </location>
</feature>
<evidence type="ECO:0000313" key="2">
    <source>
        <dbReference type="EMBL" id="GBE82057.1"/>
    </source>
</evidence>
<feature type="compositionally biased region" description="Low complexity" evidence="1">
    <location>
        <begin position="12"/>
        <end position="24"/>
    </location>
</feature>
<sequence>MPSDARRTHLRPSSPAASPQHSSGPAGGTVKVGRRVSQCHGMLLRLPGGSSEVQAELMWYGSQGEVECARARLEGDTLAQSAKSRRHRMTSRPHTCVSYEKDE</sequence>
<feature type="region of interest" description="Disordered" evidence="1">
    <location>
        <begin position="79"/>
        <end position="103"/>
    </location>
</feature>
<gene>
    <name evidence="2" type="ORF">SCP_0404350</name>
</gene>
<organism evidence="2 3">
    <name type="scientific">Sparassis crispa</name>
    <dbReference type="NCBI Taxonomy" id="139825"/>
    <lineage>
        <taxon>Eukaryota</taxon>
        <taxon>Fungi</taxon>
        <taxon>Dikarya</taxon>
        <taxon>Basidiomycota</taxon>
        <taxon>Agaricomycotina</taxon>
        <taxon>Agaricomycetes</taxon>
        <taxon>Polyporales</taxon>
        <taxon>Sparassidaceae</taxon>
        <taxon>Sparassis</taxon>
    </lineage>
</organism>
<dbReference type="EMBL" id="BFAD01000004">
    <property type="protein sequence ID" value="GBE82057.1"/>
    <property type="molecule type" value="Genomic_DNA"/>
</dbReference>
<reference evidence="2 3" key="1">
    <citation type="journal article" date="2018" name="Sci. Rep.">
        <title>Genome sequence of the cauliflower mushroom Sparassis crispa (Hanabiratake) and its association with beneficial usage.</title>
        <authorList>
            <person name="Kiyama R."/>
            <person name="Furutani Y."/>
            <person name="Kawaguchi K."/>
            <person name="Nakanishi T."/>
        </authorList>
    </citation>
    <scope>NUCLEOTIDE SEQUENCE [LARGE SCALE GENOMIC DNA]</scope>
</reference>
<dbReference type="Proteomes" id="UP000287166">
    <property type="component" value="Unassembled WGS sequence"/>
</dbReference>
<dbReference type="AlphaFoldDB" id="A0A401GIQ3"/>
<dbReference type="GeneID" id="38778974"/>
<comment type="caution">
    <text evidence="2">The sequence shown here is derived from an EMBL/GenBank/DDBJ whole genome shotgun (WGS) entry which is preliminary data.</text>
</comment>
<accession>A0A401GIQ3</accession>
<name>A0A401GIQ3_9APHY</name>
<protein>
    <submittedName>
        <fullName evidence="2">Uncharacterized protein</fullName>
    </submittedName>
</protein>
<dbReference type="InParanoid" id="A0A401GIQ3"/>
<proteinExistence type="predicted"/>